<name>A0ABQ1SBC3_9SPHN</name>
<comment type="caution">
    <text evidence="1">The sequence shown here is derived from an EMBL/GenBank/DDBJ whole genome shotgun (WGS) entry which is preliminary data.</text>
</comment>
<dbReference type="InterPro" id="IPR050126">
    <property type="entry name" value="Ap4A_hydrolase"/>
</dbReference>
<dbReference type="Proteomes" id="UP000619041">
    <property type="component" value="Unassembled WGS sequence"/>
</dbReference>
<evidence type="ECO:0000313" key="2">
    <source>
        <dbReference type="Proteomes" id="UP000619041"/>
    </source>
</evidence>
<dbReference type="SUPFAM" id="SSF56300">
    <property type="entry name" value="Metallo-dependent phosphatases"/>
    <property type="match status" value="1"/>
</dbReference>
<reference evidence="2" key="1">
    <citation type="journal article" date="2019" name="Int. J. Syst. Evol. Microbiol.">
        <title>The Global Catalogue of Microorganisms (GCM) 10K type strain sequencing project: providing services to taxonomists for standard genome sequencing and annotation.</title>
        <authorList>
            <consortium name="The Broad Institute Genomics Platform"/>
            <consortium name="The Broad Institute Genome Sequencing Center for Infectious Disease"/>
            <person name="Wu L."/>
            <person name="Ma J."/>
        </authorList>
    </citation>
    <scope>NUCLEOTIDE SEQUENCE [LARGE SCALE GENOMIC DNA]</scope>
    <source>
        <strain evidence="2">CGMCC 1.15959</strain>
    </source>
</reference>
<evidence type="ECO:0008006" key="3">
    <source>
        <dbReference type="Google" id="ProtNLM"/>
    </source>
</evidence>
<dbReference type="EMBL" id="BMKL01000001">
    <property type="protein sequence ID" value="GGD99109.1"/>
    <property type="molecule type" value="Genomic_DNA"/>
</dbReference>
<dbReference type="PANTHER" id="PTHR42850">
    <property type="entry name" value="METALLOPHOSPHOESTERASE"/>
    <property type="match status" value="1"/>
</dbReference>
<dbReference type="PANTHER" id="PTHR42850:SF4">
    <property type="entry name" value="ZINC-DEPENDENT ENDOPOLYPHOSPHATASE"/>
    <property type="match status" value="1"/>
</dbReference>
<evidence type="ECO:0000313" key="1">
    <source>
        <dbReference type="EMBL" id="GGD99109.1"/>
    </source>
</evidence>
<accession>A0ABQ1SBC3</accession>
<proteinExistence type="predicted"/>
<organism evidence="1 2">
    <name type="scientific">Tsuneonella deserti</name>
    <dbReference type="NCBI Taxonomy" id="2035528"/>
    <lineage>
        <taxon>Bacteria</taxon>
        <taxon>Pseudomonadati</taxon>
        <taxon>Pseudomonadota</taxon>
        <taxon>Alphaproteobacteria</taxon>
        <taxon>Sphingomonadales</taxon>
        <taxon>Erythrobacteraceae</taxon>
        <taxon>Tsuneonella</taxon>
    </lineage>
</organism>
<gene>
    <name evidence="1" type="ORF">GCM10011515_18700</name>
</gene>
<keyword evidence="2" id="KW-1185">Reference proteome</keyword>
<dbReference type="InterPro" id="IPR029052">
    <property type="entry name" value="Metallo-depent_PP-like"/>
</dbReference>
<protein>
    <recommendedName>
        <fullName evidence="3">Serine/threonine protein phosphatase</fullName>
    </recommendedName>
</protein>
<dbReference type="Gene3D" id="3.60.21.10">
    <property type="match status" value="1"/>
</dbReference>
<sequence>MLAGNHEEMFLSGLEDVGILRHFLRHGGRQTAHSYGISRDDYDRATVEEVQIMLAARVPTEHRRFLASAKNYVVAGDYLFVHAGIAPDVPLEDQETHHFRWIREPFLGHPDPHPHFVVHGHTITPTIDERPNRIGIDTGAYHSGRLTALVLEGSERRLIQAVHRGDVIEIEESTAGS</sequence>